<proteinExistence type="predicted"/>
<dbReference type="SMART" id="SM01252">
    <property type="entry name" value="KilA-N"/>
    <property type="match status" value="1"/>
</dbReference>
<dbReference type="InterPro" id="IPR017880">
    <property type="entry name" value="KilA_N"/>
</dbReference>
<dbReference type="GO" id="GO:0003677">
    <property type="term" value="F:DNA binding"/>
    <property type="evidence" value="ECO:0007669"/>
    <property type="project" value="InterPro"/>
</dbReference>
<dbReference type="PROSITE" id="PS51301">
    <property type="entry name" value="KILA_N"/>
    <property type="match status" value="1"/>
</dbReference>
<evidence type="ECO:0000313" key="2">
    <source>
        <dbReference type="EMBL" id="QDI05998.1"/>
    </source>
</evidence>
<dbReference type="Pfam" id="PF26567">
    <property type="entry name" value="BstA_C"/>
    <property type="match status" value="1"/>
</dbReference>
<evidence type="ECO:0000313" key="3">
    <source>
        <dbReference type="Proteomes" id="UP000319349"/>
    </source>
</evidence>
<keyword evidence="3" id="KW-1185">Reference proteome</keyword>
<dbReference type="EMBL" id="CP038228">
    <property type="protein sequence ID" value="QDI05998.1"/>
    <property type="molecule type" value="Genomic_DNA"/>
</dbReference>
<evidence type="ECO:0000259" key="1">
    <source>
        <dbReference type="PROSITE" id="PS51301"/>
    </source>
</evidence>
<accession>A0A514EIY5</accession>
<sequence length="262" mass="29498">MHQLNLALIQRQVENSLVEQRQVDGYINATSMCQAAGKLFADYRRNVSTDAFLAELSTDMGIPISELIQVIRGGNGPQGTWVHPNVATHLAQWLSPKFAVAVAKWVHEWLAGKSPVGAPRPSMPHHIQRYLANREQVPYTHFSVLNELVLGLIAPLETIGYTLPDHMVPDISEGRMFAKWMRDRGVDTNALPTYKHRYADGRVVDAKLYPIGYLHEFRIHFNEVWLPAKALTYFRQRDPTALAFLERMLLTGPGAIKLPPAA</sequence>
<feature type="domain" description="KilA-N" evidence="1">
    <location>
        <begin position="5"/>
        <end position="109"/>
    </location>
</feature>
<gene>
    <name evidence="2" type="ORF">E4A48_19635</name>
</gene>
<dbReference type="InterPro" id="IPR036887">
    <property type="entry name" value="HTH_APSES_sf"/>
</dbReference>
<reference evidence="2 3" key="1">
    <citation type="submission" date="2019-03" db="EMBL/GenBank/DDBJ databases">
        <title>Tal1 in Xanthomonas translucens pv. cerealis Contributes to Virulence in Bacterial Leaf Streak of Wheat.</title>
        <authorList>
            <person name="Shah S.M.A."/>
            <person name="Haq F."/>
            <person name="Ma W."/>
            <person name="Xu X."/>
            <person name="Wang S."/>
            <person name="Xu Z."/>
            <person name="Zou L."/>
            <person name="Zhu B."/>
            <person name="Chen G."/>
        </authorList>
    </citation>
    <scope>NUCLEOTIDE SEQUENCE [LARGE SCALE GENOMIC DNA]</scope>
    <source>
        <strain evidence="2 3">01</strain>
    </source>
</reference>
<dbReference type="InterPro" id="IPR018004">
    <property type="entry name" value="KilA/APSES_HTH"/>
</dbReference>
<name>A0A514EIY5_9XANT</name>
<dbReference type="Pfam" id="PF04383">
    <property type="entry name" value="KilA-N"/>
    <property type="match status" value="1"/>
</dbReference>
<dbReference type="InterPro" id="IPR058744">
    <property type="entry name" value="BstA-like_C"/>
</dbReference>
<dbReference type="AlphaFoldDB" id="A0A514EIY5"/>
<protein>
    <submittedName>
        <fullName evidence="2">KilA-N domain-containing protein</fullName>
    </submittedName>
</protein>
<dbReference type="Proteomes" id="UP000319349">
    <property type="component" value="Chromosome"/>
</dbReference>
<organism evidence="2 3">
    <name type="scientific">Xanthomonas cerealis pv. cerealis</name>
    <dbReference type="NCBI Taxonomy" id="152263"/>
    <lineage>
        <taxon>Bacteria</taxon>
        <taxon>Pseudomonadati</taxon>
        <taxon>Pseudomonadota</taxon>
        <taxon>Gammaproteobacteria</taxon>
        <taxon>Lysobacterales</taxon>
        <taxon>Lysobacteraceae</taxon>
        <taxon>Xanthomonas</taxon>
        <taxon>Xanthomonas translucens group</taxon>
        <taxon>Xanthomonas cerealis</taxon>
    </lineage>
</organism>
<dbReference type="SUPFAM" id="SSF54616">
    <property type="entry name" value="DNA-binding domain of Mlu1-box binding protein MBP1"/>
    <property type="match status" value="1"/>
</dbReference>